<comment type="caution">
    <text evidence="2">The sequence shown here is derived from an EMBL/GenBank/DDBJ whole genome shotgun (WGS) entry which is preliminary data.</text>
</comment>
<dbReference type="GO" id="GO:0003677">
    <property type="term" value="F:DNA binding"/>
    <property type="evidence" value="ECO:0007669"/>
    <property type="project" value="InterPro"/>
</dbReference>
<sequence>MSVWDDIEESTGEAANLKLRAKFMRAIRAEIAARGLQQSEAAAQLELAQPRVSELLSGKMSRFQLDALVGIGAKLGIRALVQQGAKHS</sequence>
<dbReference type="InterPro" id="IPR039554">
    <property type="entry name" value="HigA2-like_HTH"/>
</dbReference>
<reference evidence="2 3" key="1">
    <citation type="journal article" date="2012" name="J. Bacteriol.">
        <title>Genome Sequence of Corynebacterium casei UCMA 3821, Isolated from a Smear-Ripened Cheese.</title>
        <authorList>
            <person name="Monnet C."/>
            <person name="Loux V."/>
            <person name="Bento P."/>
            <person name="Gibrat J.F."/>
            <person name="Straub C."/>
            <person name="Bonnarme P."/>
            <person name="Landaud S."/>
            <person name="Irlinger F."/>
        </authorList>
    </citation>
    <scope>NUCLEOTIDE SEQUENCE [LARGE SCALE GENOMIC DNA]</scope>
    <source>
        <strain evidence="2 3">UCMA 3821</strain>
    </source>
</reference>
<evidence type="ECO:0000313" key="2">
    <source>
        <dbReference type="EMBL" id="CCE55654.1"/>
    </source>
</evidence>
<gene>
    <name evidence="2" type="ORF">CCAS_10800</name>
</gene>
<dbReference type="RefSeq" id="WP_006823108.1">
    <property type="nucleotide sequence ID" value="NZ_CAFW01000083.1"/>
</dbReference>
<accession>G7HZN9</accession>
<evidence type="ECO:0000259" key="1">
    <source>
        <dbReference type="Pfam" id="PF13744"/>
    </source>
</evidence>
<protein>
    <recommendedName>
        <fullName evidence="1">HigA2-like helix-turn-helix domain-containing protein</fullName>
    </recommendedName>
</protein>
<dbReference type="Gene3D" id="1.10.260.40">
    <property type="entry name" value="lambda repressor-like DNA-binding domains"/>
    <property type="match status" value="1"/>
</dbReference>
<name>G7HZN9_9CORY</name>
<dbReference type="EMBL" id="CAFW01000083">
    <property type="protein sequence ID" value="CCE55654.1"/>
    <property type="molecule type" value="Genomic_DNA"/>
</dbReference>
<evidence type="ECO:0000313" key="3">
    <source>
        <dbReference type="Proteomes" id="UP000004840"/>
    </source>
</evidence>
<dbReference type="AlphaFoldDB" id="G7HZN9"/>
<dbReference type="InterPro" id="IPR010982">
    <property type="entry name" value="Lambda_DNA-bd_dom_sf"/>
</dbReference>
<proteinExistence type="predicted"/>
<dbReference type="Proteomes" id="UP000004840">
    <property type="component" value="Unassembled WGS sequence"/>
</dbReference>
<feature type="domain" description="HigA2-like helix-turn-helix" evidence="1">
    <location>
        <begin position="10"/>
        <end position="79"/>
    </location>
</feature>
<dbReference type="Pfam" id="PF13744">
    <property type="entry name" value="HTH_37"/>
    <property type="match status" value="1"/>
</dbReference>
<organism evidence="2 3">
    <name type="scientific">Corynebacterium casei UCMA 3821</name>
    <dbReference type="NCBI Taxonomy" id="1110505"/>
    <lineage>
        <taxon>Bacteria</taxon>
        <taxon>Bacillati</taxon>
        <taxon>Actinomycetota</taxon>
        <taxon>Actinomycetes</taxon>
        <taxon>Mycobacteriales</taxon>
        <taxon>Corynebacteriaceae</taxon>
        <taxon>Corynebacterium</taxon>
    </lineage>
</organism>
<dbReference type="SUPFAM" id="SSF47413">
    <property type="entry name" value="lambda repressor-like DNA-binding domains"/>
    <property type="match status" value="1"/>
</dbReference>